<feature type="coiled-coil region" evidence="1">
    <location>
        <begin position="362"/>
        <end position="396"/>
    </location>
</feature>
<comment type="caution">
    <text evidence="3">The sequence shown here is derived from an EMBL/GenBank/DDBJ whole genome shotgun (WGS) entry which is preliminary data.</text>
</comment>
<feature type="coiled-coil region" evidence="1">
    <location>
        <begin position="271"/>
        <end position="333"/>
    </location>
</feature>
<evidence type="ECO:0000256" key="2">
    <source>
        <dbReference type="SAM" id="MobiDB-lite"/>
    </source>
</evidence>
<keyword evidence="4" id="KW-1185">Reference proteome</keyword>
<reference evidence="3 4" key="1">
    <citation type="submission" date="2024-01" db="EMBL/GenBank/DDBJ databases">
        <authorList>
            <person name="Alioto T."/>
            <person name="Alioto T."/>
            <person name="Gomez Garrido J."/>
        </authorList>
    </citation>
    <scope>NUCLEOTIDE SEQUENCE [LARGE SCALE GENOMIC DNA]</scope>
</reference>
<organism evidence="3 4">
    <name type="scientific">Scomber scombrus</name>
    <name type="common">Atlantic mackerel</name>
    <name type="synonym">Scomber vernalis</name>
    <dbReference type="NCBI Taxonomy" id="13677"/>
    <lineage>
        <taxon>Eukaryota</taxon>
        <taxon>Metazoa</taxon>
        <taxon>Chordata</taxon>
        <taxon>Craniata</taxon>
        <taxon>Vertebrata</taxon>
        <taxon>Euteleostomi</taxon>
        <taxon>Actinopterygii</taxon>
        <taxon>Neopterygii</taxon>
        <taxon>Teleostei</taxon>
        <taxon>Neoteleostei</taxon>
        <taxon>Acanthomorphata</taxon>
        <taxon>Pelagiaria</taxon>
        <taxon>Scombriformes</taxon>
        <taxon>Scombridae</taxon>
        <taxon>Scomber</taxon>
    </lineage>
</organism>
<feature type="region of interest" description="Disordered" evidence="2">
    <location>
        <begin position="1"/>
        <end position="25"/>
    </location>
</feature>
<name>A0AAV1NA69_SCOSC</name>
<dbReference type="EMBL" id="CAWUFR010000023">
    <property type="protein sequence ID" value="CAK6955998.1"/>
    <property type="molecule type" value="Genomic_DNA"/>
</dbReference>
<evidence type="ECO:0000313" key="4">
    <source>
        <dbReference type="Proteomes" id="UP001314229"/>
    </source>
</evidence>
<sequence length="548" mass="62556">MMRWTKGEDYPPSDGRGFGRAPTCVPPWSADTSAEVWHSTPVKKENGGSPLLPSPASLLTSFKMDNSAKQWSRNTPPVPADPPCPPICRDNEFPVSDVSGSTVQRQRRELQLLMAELKDRDRELNVMAASHHKHLHAWEQDRQKVLAVEQRCARLHDELQKRNEVIRVLTKRACVVETKEKEAQEELSSARQQLCEVEQKHQNASQKCQDFEDKNQSLNSTVMSLSSQVGSLQVREEELSSMLKLKDKDVTEASSHVFDLTERLRQVETSLTESRSRENKLQRDLEENKRRYRETKHEITNLKEELQQQVTQSSTQREEIIRLKQELQLLRRDIVLSGEGDSWRDELLELAHSKQERTMSELRCLRQVCENQRNDLQLLQLNLESARETLRERNSQGLISSQDELRCVCVDNRSPSSIRAKNSSTVPADSSPLPAAVLQSAVNLDLDLSAHLKETEDRLSSCSLQQLLEESRQLFTNSEHNALRLHSSVYNCGTNDHFLCSHRCPTSPHQQQHQHQHLSPPTHKTGETPPNACLRRSSILPCGRPDAD</sequence>
<evidence type="ECO:0000256" key="1">
    <source>
        <dbReference type="SAM" id="Coils"/>
    </source>
</evidence>
<evidence type="ECO:0000313" key="3">
    <source>
        <dbReference type="EMBL" id="CAK6955998.1"/>
    </source>
</evidence>
<keyword evidence="1" id="KW-0175">Coiled coil</keyword>
<protein>
    <submittedName>
        <fullName evidence="3">Coiled-coil domain-containing protein 62</fullName>
    </submittedName>
</protein>
<accession>A0AAV1NA69</accession>
<dbReference type="AlphaFoldDB" id="A0AAV1NA69"/>
<gene>
    <name evidence="3" type="ORF">FSCOSCO3_A033293</name>
</gene>
<dbReference type="Proteomes" id="UP001314229">
    <property type="component" value="Unassembled WGS sequence"/>
</dbReference>
<proteinExistence type="predicted"/>
<feature type="region of interest" description="Disordered" evidence="2">
    <location>
        <begin position="505"/>
        <end position="548"/>
    </location>
</feature>